<organism evidence="1 2">
    <name type="scientific">Rhodococcus erythropolis (strain PR4 / NBRC 100887)</name>
    <dbReference type="NCBI Taxonomy" id="234621"/>
    <lineage>
        <taxon>Bacteria</taxon>
        <taxon>Bacillati</taxon>
        <taxon>Actinomycetota</taxon>
        <taxon>Actinomycetes</taxon>
        <taxon>Mycobacteriales</taxon>
        <taxon>Nocardiaceae</taxon>
        <taxon>Rhodococcus</taxon>
        <taxon>Rhodococcus erythropolis group</taxon>
    </lineage>
</organism>
<name>C0ZWM6_RHOE4</name>
<dbReference type="EMBL" id="AP008957">
    <property type="protein sequence ID" value="BAH32761.1"/>
    <property type="molecule type" value="Genomic_DNA"/>
</dbReference>
<proteinExistence type="predicted"/>
<gene>
    <name evidence="1" type="ordered locus">RER_20530</name>
</gene>
<accession>C0ZWM6</accession>
<protein>
    <submittedName>
        <fullName evidence="1">Uncharacterized protein</fullName>
    </submittedName>
</protein>
<dbReference type="KEGG" id="rer:RER_20530"/>
<dbReference type="AlphaFoldDB" id="C0ZWM6"/>
<reference evidence="2" key="1">
    <citation type="submission" date="2005-03" db="EMBL/GenBank/DDBJ databases">
        <title>Comparison of the complete genome sequences of Rhodococcus erythropolis PR4 and Rhodococcus opacus B4.</title>
        <authorList>
            <person name="Takarada H."/>
            <person name="Sekine M."/>
            <person name="Hosoyama A."/>
            <person name="Yamada R."/>
            <person name="Fujisawa T."/>
            <person name="Omata S."/>
            <person name="Shimizu A."/>
            <person name="Tsukatani N."/>
            <person name="Tanikawa S."/>
            <person name="Fujita N."/>
            <person name="Harayama S."/>
        </authorList>
    </citation>
    <scope>NUCLEOTIDE SEQUENCE [LARGE SCALE GENOMIC DNA]</scope>
    <source>
        <strain evidence="2">PR4 / NBRC 100887</strain>
    </source>
</reference>
<evidence type="ECO:0000313" key="2">
    <source>
        <dbReference type="Proteomes" id="UP000002204"/>
    </source>
</evidence>
<dbReference type="HOGENOM" id="CLU_2635696_0_0_11"/>
<evidence type="ECO:0000313" key="1">
    <source>
        <dbReference type="EMBL" id="BAH32761.1"/>
    </source>
</evidence>
<reference evidence="1 2" key="2">
    <citation type="journal article" date="2006" name="Environ. Microbiol.">
        <title>Sequence analysis of three plasmids harboured in Rhodococcus erythropolis strain PR4.</title>
        <authorList>
            <person name="Sekine M."/>
            <person name="Tanikawa S."/>
            <person name="Omata S."/>
            <person name="Saito M."/>
            <person name="Fujisawa T."/>
            <person name="Tsukatani N."/>
            <person name="Tajima T."/>
            <person name="Sekigawa T."/>
            <person name="Kosugi H."/>
            <person name="Matsuo Y."/>
            <person name="Nishiko R."/>
            <person name="Imamura K."/>
            <person name="Ito M."/>
            <person name="Narita H."/>
            <person name="Tago S."/>
            <person name="Fujita N."/>
            <person name="Harayama S."/>
        </authorList>
    </citation>
    <scope>NUCLEOTIDE SEQUENCE [LARGE SCALE GENOMIC DNA]</scope>
    <source>
        <strain evidence="2">PR4 / NBRC 100887</strain>
    </source>
</reference>
<sequence length="77" mass="8817">MPPRPNLSERSTAMSRIRVNDTDRVEAAKAVQALKTNNHQNFRTTVDEAFQRYGGVERLIYALSEQLANHNETETKE</sequence>
<dbReference type="Proteomes" id="UP000002204">
    <property type="component" value="Chromosome"/>
</dbReference>